<accession>A0A8J2PPY3</accession>
<organism evidence="1 2">
    <name type="scientific">Allacma fusca</name>
    <dbReference type="NCBI Taxonomy" id="39272"/>
    <lineage>
        <taxon>Eukaryota</taxon>
        <taxon>Metazoa</taxon>
        <taxon>Ecdysozoa</taxon>
        <taxon>Arthropoda</taxon>
        <taxon>Hexapoda</taxon>
        <taxon>Collembola</taxon>
        <taxon>Symphypleona</taxon>
        <taxon>Sminthuridae</taxon>
        <taxon>Allacma</taxon>
    </lineage>
</organism>
<comment type="caution">
    <text evidence="1">The sequence shown here is derived from an EMBL/GenBank/DDBJ whole genome shotgun (WGS) entry which is preliminary data.</text>
</comment>
<dbReference type="Proteomes" id="UP000708208">
    <property type="component" value="Unassembled WGS sequence"/>
</dbReference>
<protein>
    <submittedName>
        <fullName evidence="1">Uncharacterized protein</fullName>
    </submittedName>
</protein>
<proteinExistence type="predicted"/>
<keyword evidence="2" id="KW-1185">Reference proteome</keyword>
<name>A0A8J2PPY3_9HEXA</name>
<dbReference type="AlphaFoldDB" id="A0A8J2PPY3"/>
<reference evidence="1" key="1">
    <citation type="submission" date="2021-06" db="EMBL/GenBank/DDBJ databases">
        <authorList>
            <person name="Hodson N. C."/>
            <person name="Mongue J. A."/>
            <person name="Jaron S. K."/>
        </authorList>
    </citation>
    <scope>NUCLEOTIDE SEQUENCE</scope>
</reference>
<evidence type="ECO:0000313" key="1">
    <source>
        <dbReference type="EMBL" id="CAG7823031.1"/>
    </source>
</evidence>
<evidence type="ECO:0000313" key="2">
    <source>
        <dbReference type="Proteomes" id="UP000708208"/>
    </source>
</evidence>
<dbReference type="EMBL" id="CAJVCH010528152">
    <property type="protein sequence ID" value="CAG7823031.1"/>
    <property type="molecule type" value="Genomic_DNA"/>
</dbReference>
<sequence length="104" mass="11545">MSANFVQFVNGFSSKESDKVTYYIPRYTSKIVPVDLTTLEVTDLGKTSETGRKYYAAYKANITSENLRDWNVTTASDPGDAGVAECMKEALNGQNEYEVKVQSP</sequence>
<gene>
    <name evidence="1" type="ORF">AFUS01_LOCUS33268</name>
</gene>